<dbReference type="InterPro" id="IPR000795">
    <property type="entry name" value="T_Tr_GTP-bd_dom"/>
</dbReference>
<evidence type="ECO:0000256" key="7">
    <source>
        <dbReference type="ARBA" id="ARBA00025526"/>
    </source>
</evidence>
<reference evidence="10" key="1">
    <citation type="submission" date="2019-02" db="EMBL/GenBank/DDBJ databases">
        <authorList>
            <person name="Li S.-H."/>
        </authorList>
    </citation>
    <scope>NUCLEOTIDE SEQUENCE</scope>
    <source>
        <strain evidence="10">IMCC11814</strain>
    </source>
</reference>
<dbReference type="CDD" id="cd15491">
    <property type="entry name" value="selB_III"/>
    <property type="match status" value="1"/>
</dbReference>
<dbReference type="RefSeq" id="WP_279248227.1">
    <property type="nucleotide sequence ID" value="NZ_SHNO01000001.1"/>
</dbReference>
<dbReference type="InterPro" id="IPR004161">
    <property type="entry name" value="EFTu-like_2"/>
</dbReference>
<dbReference type="Proteomes" id="UP001143304">
    <property type="component" value="Unassembled WGS sequence"/>
</dbReference>
<comment type="subcellular location">
    <subcellularLocation>
        <location evidence="1">Cytoplasm</location>
    </subcellularLocation>
</comment>
<dbReference type="NCBIfam" id="TIGR00475">
    <property type="entry name" value="selB"/>
    <property type="match status" value="1"/>
</dbReference>
<feature type="domain" description="Tr-type G" evidence="9">
    <location>
        <begin position="1"/>
        <end position="174"/>
    </location>
</feature>
<evidence type="ECO:0000313" key="11">
    <source>
        <dbReference type="Proteomes" id="UP001143304"/>
    </source>
</evidence>
<proteinExistence type="predicted"/>
<evidence type="ECO:0000259" key="9">
    <source>
        <dbReference type="PROSITE" id="PS51722"/>
    </source>
</evidence>
<dbReference type="Pfam" id="PF25461">
    <property type="entry name" value="Beta-barrel_SelB"/>
    <property type="match status" value="1"/>
</dbReference>
<dbReference type="SUPFAM" id="SSF46785">
    <property type="entry name" value="Winged helix' DNA-binding domain"/>
    <property type="match status" value="1"/>
</dbReference>
<organism evidence="10 11">
    <name type="scientific">Candidatus Marimicrobium litorale</name>
    <dbReference type="NCBI Taxonomy" id="2518991"/>
    <lineage>
        <taxon>Bacteria</taxon>
        <taxon>Pseudomonadati</taxon>
        <taxon>Pseudomonadota</taxon>
        <taxon>Gammaproteobacteria</taxon>
        <taxon>Cellvibrionales</taxon>
        <taxon>Halieaceae</taxon>
        <taxon>Marimicrobium</taxon>
    </lineage>
</organism>
<dbReference type="InterPro" id="IPR005225">
    <property type="entry name" value="Small_GTP-bd"/>
</dbReference>
<evidence type="ECO:0000256" key="3">
    <source>
        <dbReference type="ARBA" id="ARBA00022490"/>
    </source>
</evidence>
<dbReference type="Gene3D" id="3.40.50.300">
    <property type="entry name" value="P-loop containing nucleotide triphosphate hydrolases"/>
    <property type="match status" value="1"/>
</dbReference>
<dbReference type="SUPFAM" id="SSF52540">
    <property type="entry name" value="P-loop containing nucleoside triphosphate hydrolases"/>
    <property type="match status" value="1"/>
</dbReference>
<dbReference type="EMBL" id="SHNO01000001">
    <property type="protein sequence ID" value="MCX2976476.1"/>
    <property type="molecule type" value="Genomic_DNA"/>
</dbReference>
<dbReference type="CDD" id="cd04171">
    <property type="entry name" value="SelB"/>
    <property type="match status" value="1"/>
</dbReference>
<dbReference type="InterPro" id="IPR004535">
    <property type="entry name" value="Transl_elong_SelB"/>
</dbReference>
<comment type="caution">
    <text evidence="10">The sequence shown here is derived from an EMBL/GenBank/DDBJ whole genome shotgun (WGS) entry which is preliminary data.</text>
</comment>
<keyword evidence="10" id="KW-0251">Elongation factor</keyword>
<keyword evidence="4" id="KW-0547">Nucleotide-binding</keyword>
<dbReference type="PROSITE" id="PS51722">
    <property type="entry name" value="G_TR_2"/>
    <property type="match status" value="1"/>
</dbReference>
<evidence type="ECO:0000313" key="10">
    <source>
        <dbReference type="EMBL" id="MCX2976476.1"/>
    </source>
</evidence>
<protein>
    <recommendedName>
        <fullName evidence="2">Selenocysteine-specific elongation factor</fullName>
    </recommendedName>
    <alternativeName>
        <fullName evidence="8">SelB translation factor</fullName>
    </alternativeName>
</protein>
<comment type="function">
    <text evidence="7">Translation factor necessary for the incorporation of selenocysteine into proteins. It probably replaces EF-Tu for the insertion of selenocysteine directed by the UGA codon. SelB binds GTP and GDP.</text>
</comment>
<dbReference type="PRINTS" id="PR00315">
    <property type="entry name" value="ELONGATNFCT"/>
</dbReference>
<dbReference type="InterPro" id="IPR009001">
    <property type="entry name" value="Transl_elong_EF1A/Init_IF2_C"/>
</dbReference>
<dbReference type="InterPro" id="IPR057335">
    <property type="entry name" value="Beta-barrel_SelB"/>
</dbReference>
<keyword evidence="3" id="KW-0963">Cytoplasm</keyword>
<keyword evidence="6" id="KW-0342">GTP-binding</keyword>
<accession>A0ABT3T2K1</accession>
<dbReference type="InterPro" id="IPR009000">
    <property type="entry name" value="Transl_B-barrel_sf"/>
</dbReference>
<dbReference type="InterPro" id="IPR036388">
    <property type="entry name" value="WH-like_DNA-bd_sf"/>
</dbReference>
<dbReference type="InterPro" id="IPR015191">
    <property type="entry name" value="SelB_WHD4"/>
</dbReference>
<dbReference type="NCBIfam" id="TIGR00231">
    <property type="entry name" value="small_GTP"/>
    <property type="match status" value="1"/>
</dbReference>
<dbReference type="Gene3D" id="2.40.30.10">
    <property type="entry name" value="Translation factors"/>
    <property type="match status" value="1"/>
</dbReference>
<dbReference type="GO" id="GO:0003746">
    <property type="term" value="F:translation elongation factor activity"/>
    <property type="evidence" value="ECO:0007669"/>
    <property type="project" value="UniProtKB-KW"/>
</dbReference>
<evidence type="ECO:0000256" key="5">
    <source>
        <dbReference type="ARBA" id="ARBA00022917"/>
    </source>
</evidence>
<dbReference type="Pfam" id="PF03144">
    <property type="entry name" value="GTP_EFTU_D2"/>
    <property type="match status" value="1"/>
</dbReference>
<evidence type="ECO:0000256" key="2">
    <source>
        <dbReference type="ARBA" id="ARBA00015953"/>
    </source>
</evidence>
<dbReference type="InterPro" id="IPR036390">
    <property type="entry name" value="WH_DNA-bd_sf"/>
</dbReference>
<dbReference type="Gene3D" id="1.10.10.10">
    <property type="entry name" value="Winged helix-like DNA-binding domain superfamily/Winged helix DNA-binding domain"/>
    <property type="match status" value="1"/>
</dbReference>
<evidence type="ECO:0000256" key="1">
    <source>
        <dbReference type="ARBA" id="ARBA00004496"/>
    </source>
</evidence>
<dbReference type="Pfam" id="PF00009">
    <property type="entry name" value="GTP_EFTU"/>
    <property type="match status" value="1"/>
</dbReference>
<keyword evidence="11" id="KW-1185">Reference proteome</keyword>
<dbReference type="SUPFAM" id="SSF50447">
    <property type="entry name" value="Translation proteins"/>
    <property type="match status" value="1"/>
</dbReference>
<evidence type="ECO:0000256" key="8">
    <source>
        <dbReference type="ARBA" id="ARBA00031615"/>
    </source>
</evidence>
<dbReference type="Gene3D" id="1.10.10.2770">
    <property type="match status" value="1"/>
</dbReference>
<dbReference type="InterPro" id="IPR027417">
    <property type="entry name" value="P-loop_NTPase"/>
</dbReference>
<keyword evidence="5" id="KW-0648">Protein biosynthesis</keyword>
<name>A0ABT3T2K1_9GAMM</name>
<dbReference type="PANTHER" id="PTHR43721:SF22">
    <property type="entry name" value="ELONGATION FACTOR TU, MITOCHONDRIAL"/>
    <property type="match status" value="1"/>
</dbReference>
<evidence type="ECO:0000256" key="4">
    <source>
        <dbReference type="ARBA" id="ARBA00022741"/>
    </source>
</evidence>
<gene>
    <name evidence="10" type="primary">selB</name>
    <name evidence="10" type="ORF">EYC82_03810</name>
</gene>
<dbReference type="SUPFAM" id="SSF50465">
    <property type="entry name" value="EF-Tu/eEF-1alpha/eIF2-gamma C-terminal domain"/>
    <property type="match status" value="1"/>
</dbReference>
<sequence length="638" mass="69645">MIVATAGHVDHGKTSLIKHITGVDTDRLEEEKRRGLSISLGYAYLPHVTGLPVGFIDVPGHHRFINTMIAGVGGIDLALLVVAADDGVMPQTREHLDVIRILGVKRIIPIISKIDRVGEERLRAVESSVGELLHDLRWQQEDPFRVNSQNGLGVDSLRAHLLNCAAQCDTRDATGVFRLSMDRVFRVKGAGLVVTGTVTSGSISTGDEVLVQPGAASLRVRGLRVHDKNAMSATAGQRCALNLSGKGEVARGGWLLGPGAAPLSMCLDVRLQLLGTLRFSLKHLTPVKLYLGSQRVAGRLARYTRETSSLALNAGDDVIAHLLLDEPVPAFTGQRYLLRDASEETLLGGGIILDPQGFYRGKPGAHRLAYLEAMAEPTPDAALRRLLEHDQVIDLARFQRAWNMSQETAALPGINAGRAFDADGKSWLTSRAKWSATEQALVSFVSGWHRERPHEKGIRPGLLQRTMAPAHGIPLVLGVLSACLKNGTLGLVGGCIMQPGFIPHIEEEADNQWRRVKECLSTSGAAIPLLSDIADRTGMKLQDVRKATQIAVKLGRAFQVSKRRCALPPQLLEFAKDIIQLDRADAEITVAVAKQQWGTGRNLTIEILEYFDDIRFTQRRDNTRVVLDRSLPARLYNA</sequence>
<dbReference type="Pfam" id="PF09107">
    <property type="entry name" value="WHD_3rd_SelB"/>
    <property type="match status" value="1"/>
</dbReference>
<dbReference type="InterPro" id="IPR050055">
    <property type="entry name" value="EF-Tu_GTPase"/>
</dbReference>
<evidence type="ECO:0000256" key="6">
    <source>
        <dbReference type="ARBA" id="ARBA00023134"/>
    </source>
</evidence>
<dbReference type="PANTHER" id="PTHR43721">
    <property type="entry name" value="ELONGATION FACTOR TU-RELATED"/>
    <property type="match status" value="1"/>
</dbReference>